<evidence type="ECO:0000313" key="1">
    <source>
        <dbReference type="EMBL" id="OMO77523.1"/>
    </source>
</evidence>
<proteinExistence type="predicted"/>
<dbReference type="EMBL" id="AWWV01010714">
    <property type="protein sequence ID" value="OMO77523.1"/>
    <property type="molecule type" value="Genomic_DNA"/>
</dbReference>
<dbReference type="Gramene" id="OMO77523">
    <property type="protein sequence ID" value="OMO77523"/>
    <property type="gene ID" value="CCACVL1_14987"/>
</dbReference>
<sequence length="141" mass="15587">MSEFGWERGTRQSAFWTRKIKSCGSRISDTPFPFLSFVPIQAKPTLYYGSTRNYKSEAHPPICNSANLVIDFAHSFQNCPTLLLSEISSLPLQKVRKSHGRLAAHSTTMGGSITVDGVEREQAREGLGVGGNKLEKKNKVT</sequence>
<reference evidence="1 2" key="1">
    <citation type="submission" date="2013-09" db="EMBL/GenBank/DDBJ databases">
        <title>Corchorus capsularis genome sequencing.</title>
        <authorList>
            <person name="Alam M."/>
            <person name="Haque M.S."/>
            <person name="Islam M.S."/>
            <person name="Emdad E.M."/>
            <person name="Islam M.M."/>
            <person name="Ahmed B."/>
            <person name="Halim A."/>
            <person name="Hossen Q.M.M."/>
            <person name="Hossain M.Z."/>
            <person name="Ahmed R."/>
            <person name="Khan M.M."/>
            <person name="Islam R."/>
            <person name="Rashid M.M."/>
            <person name="Khan S.A."/>
            <person name="Rahman M.S."/>
            <person name="Alam M."/>
        </authorList>
    </citation>
    <scope>NUCLEOTIDE SEQUENCE [LARGE SCALE GENOMIC DNA]</scope>
    <source>
        <strain evidence="2">cv. CVL-1</strain>
        <tissue evidence="1">Whole seedling</tissue>
    </source>
</reference>
<dbReference type="AlphaFoldDB" id="A0A1R3I4L5"/>
<gene>
    <name evidence="1" type="ORF">CCACVL1_14987</name>
</gene>
<evidence type="ECO:0000313" key="2">
    <source>
        <dbReference type="Proteomes" id="UP000188268"/>
    </source>
</evidence>
<name>A0A1R3I4L5_COCAP</name>
<accession>A0A1R3I4L5</accession>
<comment type="caution">
    <text evidence="1">The sequence shown here is derived from an EMBL/GenBank/DDBJ whole genome shotgun (WGS) entry which is preliminary data.</text>
</comment>
<dbReference type="Proteomes" id="UP000188268">
    <property type="component" value="Unassembled WGS sequence"/>
</dbReference>
<keyword evidence="2" id="KW-1185">Reference proteome</keyword>
<protein>
    <submittedName>
        <fullName evidence="1">Uncharacterized protein</fullName>
    </submittedName>
</protein>
<organism evidence="1 2">
    <name type="scientific">Corchorus capsularis</name>
    <name type="common">Jute</name>
    <dbReference type="NCBI Taxonomy" id="210143"/>
    <lineage>
        <taxon>Eukaryota</taxon>
        <taxon>Viridiplantae</taxon>
        <taxon>Streptophyta</taxon>
        <taxon>Embryophyta</taxon>
        <taxon>Tracheophyta</taxon>
        <taxon>Spermatophyta</taxon>
        <taxon>Magnoliopsida</taxon>
        <taxon>eudicotyledons</taxon>
        <taxon>Gunneridae</taxon>
        <taxon>Pentapetalae</taxon>
        <taxon>rosids</taxon>
        <taxon>malvids</taxon>
        <taxon>Malvales</taxon>
        <taxon>Malvaceae</taxon>
        <taxon>Grewioideae</taxon>
        <taxon>Apeibeae</taxon>
        <taxon>Corchorus</taxon>
    </lineage>
</organism>